<gene>
    <name evidence="1" type="ORF">ACFPEN_30875</name>
</gene>
<keyword evidence="2" id="KW-1185">Reference proteome</keyword>
<organism evidence="1 2">
    <name type="scientific">Streptomyces ehimensis</name>
    <dbReference type="NCBI Taxonomy" id="68195"/>
    <lineage>
        <taxon>Bacteria</taxon>
        <taxon>Bacillati</taxon>
        <taxon>Actinomycetota</taxon>
        <taxon>Actinomycetes</taxon>
        <taxon>Kitasatosporales</taxon>
        <taxon>Streptomycetaceae</taxon>
        <taxon>Streptomyces</taxon>
    </lineage>
</organism>
<dbReference type="InterPro" id="IPR015797">
    <property type="entry name" value="NUDIX_hydrolase-like_dom_sf"/>
</dbReference>
<proteinExistence type="predicted"/>
<evidence type="ECO:0000313" key="1">
    <source>
        <dbReference type="EMBL" id="MFC4517304.1"/>
    </source>
</evidence>
<reference evidence="2" key="1">
    <citation type="journal article" date="2019" name="Int. J. Syst. Evol. Microbiol.">
        <title>The Global Catalogue of Microorganisms (GCM) 10K type strain sequencing project: providing services to taxonomists for standard genome sequencing and annotation.</title>
        <authorList>
            <consortium name="The Broad Institute Genomics Platform"/>
            <consortium name="The Broad Institute Genome Sequencing Center for Infectious Disease"/>
            <person name="Wu L."/>
            <person name="Ma J."/>
        </authorList>
    </citation>
    <scope>NUCLEOTIDE SEQUENCE [LARGE SCALE GENOMIC DNA]</scope>
    <source>
        <strain evidence="2">CECT 8064</strain>
    </source>
</reference>
<protein>
    <submittedName>
        <fullName evidence="1">NUDIX domain-containing protein</fullName>
    </submittedName>
</protein>
<dbReference type="SUPFAM" id="SSF55811">
    <property type="entry name" value="Nudix"/>
    <property type="match status" value="1"/>
</dbReference>
<dbReference type="RefSeq" id="WP_417923999.1">
    <property type="nucleotide sequence ID" value="NZ_JBHSFS010000019.1"/>
</dbReference>
<comment type="caution">
    <text evidence="1">The sequence shown here is derived from an EMBL/GenBank/DDBJ whole genome shotgun (WGS) entry which is preliminary data.</text>
</comment>
<sequence>MCMYAPLLWRQVYLVCFDPRHRIALLSPQPPHACQWTLPGVRRREHESYPAAARRLLDSLAPPGTLTLAGLEGRVQASAPPRGGRARRREVRVFLTRATDPSALTAPACEGELCWVPYRQAARAVADLAIPELEDFLDGYVGGWIPDGWITLGGLD</sequence>
<accession>A0ABV9BTD5</accession>
<evidence type="ECO:0000313" key="2">
    <source>
        <dbReference type="Proteomes" id="UP001595990"/>
    </source>
</evidence>
<name>A0ABV9BTD5_9ACTN</name>
<dbReference type="Proteomes" id="UP001595990">
    <property type="component" value="Unassembled WGS sequence"/>
</dbReference>
<dbReference type="EMBL" id="JBHSFS010000019">
    <property type="protein sequence ID" value="MFC4517304.1"/>
    <property type="molecule type" value="Genomic_DNA"/>
</dbReference>